<keyword evidence="7" id="KW-1003">Cell membrane</keyword>
<accession>A0A370HQ73</accession>
<comment type="subcellular location">
    <subcellularLocation>
        <location evidence="7">Cell membrane</location>
        <topology evidence="7">Multi-pass membrane protein</topology>
    </subcellularLocation>
    <subcellularLocation>
        <location evidence="1">Membrane</location>
        <topology evidence="1">Multi-pass membrane protein</topology>
    </subcellularLocation>
</comment>
<feature type="transmembrane region" description="Helical" evidence="7">
    <location>
        <begin position="186"/>
        <end position="204"/>
    </location>
</feature>
<evidence type="ECO:0000256" key="5">
    <source>
        <dbReference type="ARBA" id="ARBA00023004"/>
    </source>
</evidence>
<evidence type="ECO:0000313" key="10">
    <source>
        <dbReference type="Proteomes" id="UP000254925"/>
    </source>
</evidence>
<evidence type="ECO:0000313" key="9">
    <source>
        <dbReference type="EMBL" id="RDI60647.1"/>
    </source>
</evidence>
<dbReference type="GO" id="GO:0009055">
    <property type="term" value="F:electron transfer activity"/>
    <property type="evidence" value="ECO:0007669"/>
    <property type="project" value="UniProtKB-UniRule"/>
</dbReference>
<keyword evidence="6 7" id="KW-0472">Membrane</keyword>
<comment type="similarity">
    <text evidence="7">Belongs to the MsrQ family.</text>
</comment>
<comment type="function">
    <text evidence="7">Part of the MsrPQ system that repairs oxidized periplasmic proteins containing methionine sulfoxide residues (Met-O), using respiratory chain electrons. Thus protects these proteins from oxidative-stress damage caused by reactive species of oxygen and chlorine generated by the host defense mechanisms. MsrPQ is essential for the maintenance of envelope integrity under bleach stress, rescuing a wide series of structurally unrelated periplasmic proteins from methionine oxidation. MsrQ provides electrons for reduction to the reductase catalytic subunit MsrP, using the quinone pool of the respiratory chain.</text>
</comment>
<dbReference type="InterPro" id="IPR022837">
    <property type="entry name" value="MsrQ-like"/>
</dbReference>
<keyword evidence="7" id="KW-0249">Electron transport</keyword>
<dbReference type="GO" id="GO:0010181">
    <property type="term" value="F:FMN binding"/>
    <property type="evidence" value="ECO:0007669"/>
    <property type="project" value="UniProtKB-UniRule"/>
</dbReference>
<comment type="cofactor">
    <cofactor evidence="7">
        <name>heme b</name>
        <dbReference type="ChEBI" id="CHEBI:60344"/>
    </cofactor>
    <text evidence="7">Binds 1 heme b (iron(II)-protoporphyrin IX) group per subunit.</text>
</comment>
<dbReference type="GO" id="GO:0016679">
    <property type="term" value="F:oxidoreductase activity, acting on diphenols and related substances as donors"/>
    <property type="evidence" value="ECO:0007669"/>
    <property type="project" value="TreeGrafter"/>
</dbReference>
<dbReference type="NCBIfam" id="NF003833">
    <property type="entry name" value="PRK05419.1-5"/>
    <property type="match status" value="1"/>
</dbReference>
<feature type="transmembrane region" description="Helical" evidence="7">
    <location>
        <begin position="88"/>
        <end position="106"/>
    </location>
</feature>
<feature type="transmembrane region" description="Helical" evidence="7">
    <location>
        <begin position="161"/>
        <end position="180"/>
    </location>
</feature>
<evidence type="ECO:0000256" key="6">
    <source>
        <dbReference type="ARBA" id="ARBA00023136"/>
    </source>
</evidence>
<evidence type="ECO:0000256" key="3">
    <source>
        <dbReference type="ARBA" id="ARBA00022692"/>
    </source>
</evidence>
<dbReference type="OrthoDB" id="9788328at2"/>
<evidence type="ECO:0000256" key="7">
    <source>
        <dbReference type="HAMAP-Rule" id="MF_01207"/>
    </source>
</evidence>
<keyword evidence="7" id="KW-0285">Flavoprotein</keyword>
<comment type="cofactor">
    <cofactor evidence="7">
        <name>FMN</name>
        <dbReference type="ChEBI" id="CHEBI:58210"/>
    </cofactor>
    <text evidence="7">Binds 1 FMN per subunit.</text>
</comment>
<dbReference type="AlphaFoldDB" id="A0A370HQ73"/>
<keyword evidence="3 7" id="KW-0812">Transmembrane</keyword>
<keyword evidence="5 7" id="KW-0408">Iron</keyword>
<dbReference type="EMBL" id="QQBB01000002">
    <property type="protein sequence ID" value="RDI60647.1"/>
    <property type="molecule type" value="Genomic_DNA"/>
</dbReference>
<dbReference type="InterPro" id="IPR013130">
    <property type="entry name" value="Fe3_Rdtase_TM_dom"/>
</dbReference>
<evidence type="ECO:0000256" key="1">
    <source>
        <dbReference type="ARBA" id="ARBA00004141"/>
    </source>
</evidence>
<evidence type="ECO:0000256" key="2">
    <source>
        <dbReference type="ARBA" id="ARBA00022448"/>
    </source>
</evidence>
<keyword evidence="4 7" id="KW-1133">Transmembrane helix</keyword>
<keyword evidence="10" id="KW-1185">Reference proteome</keyword>
<keyword evidence="7" id="KW-0349">Heme</keyword>
<evidence type="ECO:0000256" key="4">
    <source>
        <dbReference type="ARBA" id="ARBA00022989"/>
    </source>
</evidence>
<dbReference type="GO" id="GO:0030091">
    <property type="term" value="P:protein repair"/>
    <property type="evidence" value="ECO:0007669"/>
    <property type="project" value="UniProtKB-UniRule"/>
</dbReference>
<name>A0A370HQ73_9HYPH</name>
<dbReference type="HAMAP" id="MF_01207">
    <property type="entry name" value="MsrQ"/>
    <property type="match status" value="1"/>
</dbReference>
<dbReference type="GO" id="GO:0046872">
    <property type="term" value="F:metal ion binding"/>
    <property type="evidence" value="ECO:0007669"/>
    <property type="project" value="UniProtKB-KW"/>
</dbReference>
<dbReference type="PANTHER" id="PTHR36964">
    <property type="entry name" value="PROTEIN-METHIONINE-SULFOXIDE REDUCTASE HEME-BINDING SUBUNIT MSRQ"/>
    <property type="match status" value="1"/>
</dbReference>
<dbReference type="RefSeq" id="WP_114768881.1">
    <property type="nucleotide sequence ID" value="NZ_QQBB01000002.1"/>
</dbReference>
<feature type="transmembrane region" description="Helical" evidence="7">
    <location>
        <begin position="122"/>
        <end position="140"/>
    </location>
</feature>
<keyword evidence="7" id="KW-0479">Metal-binding</keyword>
<dbReference type="PANTHER" id="PTHR36964:SF1">
    <property type="entry name" value="PROTEIN-METHIONINE-SULFOXIDE REDUCTASE HEME-BINDING SUBUNIT MSRQ"/>
    <property type="match status" value="1"/>
</dbReference>
<comment type="caution">
    <text evidence="9">The sequence shown here is derived from an EMBL/GenBank/DDBJ whole genome shotgun (WGS) entry which is preliminary data.</text>
</comment>
<gene>
    <name evidence="7" type="primary">msrQ</name>
    <name evidence="9" type="ORF">DES45_10233</name>
</gene>
<evidence type="ECO:0000259" key="8">
    <source>
        <dbReference type="Pfam" id="PF01794"/>
    </source>
</evidence>
<reference evidence="9 10" key="1">
    <citation type="submission" date="2018-07" db="EMBL/GenBank/DDBJ databases">
        <title>Genomic Encyclopedia of Type Strains, Phase IV (KMG-IV): sequencing the most valuable type-strain genomes for metagenomic binning, comparative biology and taxonomic classification.</title>
        <authorList>
            <person name="Goeker M."/>
        </authorList>
    </citation>
    <scope>NUCLEOTIDE SEQUENCE [LARGE SCALE GENOMIC DNA]</scope>
    <source>
        <strain evidence="9 10">DSM 14364</strain>
    </source>
</reference>
<feature type="transmembrane region" description="Helical" evidence="7">
    <location>
        <begin position="57"/>
        <end position="76"/>
    </location>
</feature>
<dbReference type="Proteomes" id="UP000254925">
    <property type="component" value="Unassembled WGS sequence"/>
</dbReference>
<dbReference type="GO" id="GO:0005886">
    <property type="term" value="C:plasma membrane"/>
    <property type="evidence" value="ECO:0007669"/>
    <property type="project" value="UniProtKB-SubCell"/>
</dbReference>
<feature type="domain" description="Ferric oxidoreductase" evidence="8">
    <location>
        <begin position="56"/>
        <end position="169"/>
    </location>
</feature>
<sequence length="214" mass="23631">MAGPISAQGAKRGFAVPQVPKIAVYVIGFIPAVWLFYEGVNDRLGADPMRYLEQALGLWALRFLIASLTVTPLRQLAGVNLLRYRRALGLLAFYYAALHLVTYLVLDQGLDFAAIWADIVKRPYITIGMATFVILVPLALTSNNAAIRRLGGQAWARLHRLVYVAAIGAALHFLLVVKSWPPEPLVYTAIVLVLLGYRLVRSLAKKASPRRRPA</sequence>
<dbReference type="GO" id="GO:0020037">
    <property type="term" value="F:heme binding"/>
    <property type="evidence" value="ECO:0007669"/>
    <property type="project" value="UniProtKB-UniRule"/>
</dbReference>
<keyword evidence="7" id="KW-0288">FMN</keyword>
<keyword evidence="2 7" id="KW-0813">Transport</keyword>
<organism evidence="9 10">
    <name type="scientific">Microvirga subterranea</name>
    <dbReference type="NCBI Taxonomy" id="186651"/>
    <lineage>
        <taxon>Bacteria</taxon>
        <taxon>Pseudomonadati</taxon>
        <taxon>Pseudomonadota</taxon>
        <taxon>Alphaproteobacteria</taxon>
        <taxon>Hyphomicrobiales</taxon>
        <taxon>Methylobacteriaceae</taxon>
        <taxon>Microvirga</taxon>
    </lineage>
</organism>
<protein>
    <recommendedName>
        <fullName evidence="7">Protein-methionine-sulfoxide reductase heme-binding subunit MsrQ</fullName>
    </recommendedName>
    <alternativeName>
        <fullName evidence="7">Flavocytochrome MsrQ</fullName>
    </alternativeName>
</protein>
<dbReference type="Pfam" id="PF01794">
    <property type="entry name" value="Ferric_reduct"/>
    <property type="match status" value="1"/>
</dbReference>
<comment type="subunit">
    <text evidence="7">Heterodimer of a catalytic subunit (MsrP) and a heme-binding subunit (MsrQ).</text>
</comment>
<proteinExistence type="inferred from homology"/>
<feature type="transmembrane region" description="Helical" evidence="7">
    <location>
        <begin position="19"/>
        <end position="37"/>
    </location>
</feature>